<dbReference type="AlphaFoldDB" id="A0A8H3L6D9"/>
<evidence type="ECO:0000313" key="2">
    <source>
        <dbReference type="Proteomes" id="UP000615446"/>
    </source>
</evidence>
<evidence type="ECO:0000313" key="1">
    <source>
        <dbReference type="EMBL" id="GES79994.1"/>
    </source>
</evidence>
<dbReference type="EMBL" id="BLAL01000047">
    <property type="protein sequence ID" value="GES79994.1"/>
    <property type="molecule type" value="Genomic_DNA"/>
</dbReference>
<organism evidence="1 2">
    <name type="scientific">Rhizophagus clarus</name>
    <dbReference type="NCBI Taxonomy" id="94130"/>
    <lineage>
        <taxon>Eukaryota</taxon>
        <taxon>Fungi</taxon>
        <taxon>Fungi incertae sedis</taxon>
        <taxon>Mucoromycota</taxon>
        <taxon>Glomeromycotina</taxon>
        <taxon>Glomeromycetes</taxon>
        <taxon>Glomerales</taxon>
        <taxon>Glomeraceae</taxon>
        <taxon>Rhizophagus</taxon>
    </lineage>
</organism>
<protein>
    <submittedName>
        <fullName evidence="1">Uncharacterized protein</fullName>
    </submittedName>
</protein>
<reference evidence="1" key="1">
    <citation type="submission" date="2019-10" db="EMBL/GenBank/DDBJ databases">
        <title>Conservation and host-specific expression of non-tandemly repeated heterogenous ribosome RNA gene in arbuscular mycorrhizal fungi.</title>
        <authorList>
            <person name="Maeda T."/>
            <person name="Kobayashi Y."/>
            <person name="Nakagawa T."/>
            <person name="Ezawa T."/>
            <person name="Yamaguchi K."/>
            <person name="Bino T."/>
            <person name="Nishimoto Y."/>
            <person name="Shigenobu S."/>
            <person name="Kawaguchi M."/>
        </authorList>
    </citation>
    <scope>NUCLEOTIDE SEQUENCE</scope>
    <source>
        <strain evidence="1">HR1</strain>
    </source>
</reference>
<sequence length="208" mass="24901">MPQADRIKRWESSELIKILSFLNNNFDLWYKNRQDACVEAVKAVNINRDGKSVYNKVHSMIKAMEHFLRTRRRPKTCFIIRENRIIRGLVKQICQKTKERNEGEQNQDHNNVDDVEMTANDNQSTITSEPRNRVNIPHMPFTIETIDEIYNEQIKRVNHSMLISKEMIETRNREIRDLYEQISQRRSELINLIEKTNDKLEKLKMFPN</sequence>
<proteinExistence type="predicted"/>
<dbReference type="OrthoDB" id="2322547at2759"/>
<name>A0A8H3L6D9_9GLOM</name>
<accession>A0A8H3L6D9</accession>
<comment type="caution">
    <text evidence="1">The sequence shown here is derived from an EMBL/GenBank/DDBJ whole genome shotgun (WGS) entry which is preliminary data.</text>
</comment>
<gene>
    <name evidence="1" type="ORF">RCL2_000729500</name>
</gene>
<dbReference type="Proteomes" id="UP000615446">
    <property type="component" value="Unassembled WGS sequence"/>
</dbReference>